<accession>A0A483BVK6</accession>
<name>A0A483BVK6_OENOE</name>
<reference evidence="1" key="1">
    <citation type="submission" date="2019-10" db="EMBL/GenBank/DDBJ databases">
        <title>Malate fermentation in French cider.</title>
        <authorList>
            <person name="Cousin F.J."/>
            <person name="Medina Fernandez S."/>
            <person name="Misery B."/>
            <person name="Laplace J.-M."/>
            <person name="Cretenet M."/>
        </authorList>
    </citation>
    <scope>NUCLEOTIDE SEQUENCE</scope>
    <source>
        <strain evidence="1">UCMA15129</strain>
    </source>
</reference>
<dbReference type="AlphaFoldDB" id="A0A483BVK6"/>
<dbReference type="EMBL" id="WERV01000008">
    <property type="protein sequence ID" value="MDV7715877.1"/>
    <property type="molecule type" value="Genomic_DNA"/>
</dbReference>
<organism evidence="1 2">
    <name type="scientific">Oenococcus oeni</name>
    <name type="common">Leuconostoc oenos</name>
    <dbReference type="NCBI Taxonomy" id="1247"/>
    <lineage>
        <taxon>Bacteria</taxon>
        <taxon>Bacillati</taxon>
        <taxon>Bacillota</taxon>
        <taxon>Bacilli</taxon>
        <taxon>Lactobacillales</taxon>
        <taxon>Lactobacillaceae</taxon>
        <taxon>Oenococcus</taxon>
    </lineage>
</organism>
<proteinExistence type="predicted"/>
<evidence type="ECO:0000313" key="1">
    <source>
        <dbReference type="EMBL" id="MDV7715877.1"/>
    </source>
</evidence>
<evidence type="ECO:0000313" key="2">
    <source>
        <dbReference type="Proteomes" id="UP001281024"/>
    </source>
</evidence>
<dbReference type="RefSeq" id="WP_032817539.1">
    <property type="nucleotide sequence ID" value="NZ_MLON01000194.1"/>
</dbReference>
<comment type="caution">
    <text evidence="1">The sequence shown here is derived from an EMBL/GenBank/DDBJ whole genome shotgun (WGS) entry which is preliminary data.</text>
</comment>
<protein>
    <submittedName>
        <fullName evidence="1">Uncharacterized protein</fullName>
    </submittedName>
</protein>
<gene>
    <name evidence="1" type="ORF">GA838_09085</name>
</gene>
<sequence length="438" mass="50694">MEIETYKDIFKSKNGRIYLEQLPHLEKIRSGQSFLYRKNGNESMIMELSMHDLVDADLLEKALLQSLSRYPYLTSKFIQVDGDFYLSANFLPMKVVETLRLRPLGGLETNYHLVDITFYEKKIYVAYHHALCDGRGIMPFVRKLIYYYCLKKYQPPIDIDDLSLASENMSIGELQEPFVSEEKATDTLPVFKHDAFRLPELATDKHLYKSTRYELNIDQDSFVGWARSKHATPSIAVALLMSKVIENVHPNEKEIICNLARDDRAGSSCQNTFRNCVGSIELAYSRHPDEIPFLDQVENYRNTIRQSKQKQQLRDSISRMTALSDQLDKRKGFLDKQKMLSFYDDLILDTFVLSYIGQFKLGAYESFIDDIHSYISGSKGLTIQMSAVNETLSLDFIQSFADKIYLESFIEELKQRNIGFFVKGPIEFETPYDALKQS</sequence>
<dbReference type="SUPFAM" id="SSF52777">
    <property type="entry name" value="CoA-dependent acyltransferases"/>
    <property type="match status" value="1"/>
</dbReference>
<dbReference type="Proteomes" id="UP001281024">
    <property type="component" value="Unassembled WGS sequence"/>
</dbReference>